<feature type="transmembrane region" description="Helical" evidence="6">
    <location>
        <begin position="228"/>
        <end position="247"/>
    </location>
</feature>
<feature type="transmembrane region" description="Helical" evidence="6">
    <location>
        <begin position="46"/>
        <end position="65"/>
    </location>
</feature>
<dbReference type="OrthoDB" id="5024156at2"/>
<dbReference type="InterPro" id="IPR019108">
    <property type="entry name" value="Caa3_assmbl_CtaG-rel"/>
</dbReference>
<evidence type="ECO:0000256" key="5">
    <source>
        <dbReference type="ARBA" id="ARBA00023136"/>
    </source>
</evidence>
<gene>
    <name evidence="7" type="ORF">ATL39_1903</name>
</gene>
<evidence type="ECO:0000256" key="2">
    <source>
        <dbReference type="ARBA" id="ARBA00022475"/>
    </source>
</evidence>
<evidence type="ECO:0000256" key="1">
    <source>
        <dbReference type="ARBA" id="ARBA00004651"/>
    </source>
</evidence>
<keyword evidence="8" id="KW-1185">Reference proteome</keyword>
<comment type="caution">
    <text evidence="7">The sequence shown here is derived from an EMBL/GenBank/DDBJ whole genome shotgun (WGS) entry which is preliminary data.</text>
</comment>
<feature type="transmembrane region" description="Helical" evidence="6">
    <location>
        <begin position="153"/>
        <end position="177"/>
    </location>
</feature>
<organism evidence="7 8">
    <name type="scientific">Sinobaca qinghaiensis</name>
    <dbReference type="NCBI Taxonomy" id="342944"/>
    <lineage>
        <taxon>Bacteria</taxon>
        <taxon>Bacillati</taxon>
        <taxon>Bacillota</taxon>
        <taxon>Bacilli</taxon>
        <taxon>Bacillales</taxon>
        <taxon>Sporolactobacillaceae</taxon>
        <taxon>Sinobaca</taxon>
    </lineage>
</organism>
<dbReference type="EMBL" id="RAPK01000008">
    <property type="protein sequence ID" value="RKD73601.1"/>
    <property type="molecule type" value="Genomic_DNA"/>
</dbReference>
<evidence type="ECO:0000313" key="8">
    <source>
        <dbReference type="Proteomes" id="UP000285120"/>
    </source>
</evidence>
<evidence type="ECO:0000256" key="4">
    <source>
        <dbReference type="ARBA" id="ARBA00022989"/>
    </source>
</evidence>
<feature type="transmembrane region" description="Helical" evidence="6">
    <location>
        <begin position="80"/>
        <end position="101"/>
    </location>
</feature>
<dbReference type="GO" id="GO:0005886">
    <property type="term" value="C:plasma membrane"/>
    <property type="evidence" value="ECO:0007669"/>
    <property type="project" value="UniProtKB-SubCell"/>
</dbReference>
<dbReference type="AlphaFoldDB" id="A0A419V577"/>
<evidence type="ECO:0000313" key="7">
    <source>
        <dbReference type="EMBL" id="RKD73601.1"/>
    </source>
</evidence>
<dbReference type="Pfam" id="PF09678">
    <property type="entry name" value="Caa3_CtaG"/>
    <property type="match status" value="1"/>
</dbReference>
<proteinExistence type="predicted"/>
<reference evidence="7 8" key="1">
    <citation type="submission" date="2018-09" db="EMBL/GenBank/DDBJ databases">
        <title>Genomic Encyclopedia of Archaeal and Bacterial Type Strains, Phase II (KMG-II): from individual species to whole genera.</title>
        <authorList>
            <person name="Goeker M."/>
        </authorList>
    </citation>
    <scope>NUCLEOTIDE SEQUENCE [LARGE SCALE GENOMIC DNA]</scope>
    <source>
        <strain evidence="7 8">DSM 17008</strain>
    </source>
</reference>
<feature type="transmembrane region" description="Helical" evidence="6">
    <location>
        <begin position="14"/>
        <end position="34"/>
    </location>
</feature>
<name>A0A419V577_9BACL</name>
<feature type="transmembrane region" description="Helical" evidence="6">
    <location>
        <begin position="189"/>
        <end position="208"/>
    </location>
</feature>
<keyword evidence="5 6" id="KW-0472">Membrane</keyword>
<feature type="transmembrane region" description="Helical" evidence="6">
    <location>
        <begin position="122"/>
        <end position="141"/>
    </location>
</feature>
<dbReference type="RefSeq" id="WP_120193086.1">
    <property type="nucleotide sequence ID" value="NZ_RAPK01000008.1"/>
</dbReference>
<sequence length="264" mass="29664">MHNHHAALEWWPQLLLAAPFLFLFILYGILYFLSFHKRKPWPIHRLLLWNTGLALCLISVIGPLARQAHFDFTAHMTGHLFLGMAGPLLLVLGAPITLLLRTLSVSRARKVSAFLRKPLLRVLTYPILPALLNVGGLWLLYTTSLYQLMHEYMLLHILIHLHVFFAGYLFTASIIYIDPIPHRVSYLTRALVLTGALAGHGILSKYLYAHPPAGVPAEQAQSGSMLMYYGGDAVDLVIIIILCRHWYHAARPRTLHSGQISTGG</sequence>
<protein>
    <submittedName>
        <fullName evidence="7">Putative membrane protein</fullName>
    </submittedName>
</protein>
<keyword evidence="3 6" id="KW-0812">Transmembrane</keyword>
<evidence type="ECO:0000256" key="6">
    <source>
        <dbReference type="SAM" id="Phobius"/>
    </source>
</evidence>
<comment type="subcellular location">
    <subcellularLocation>
        <location evidence="1">Cell membrane</location>
        <topology evidence="1">Multi-pass membrane protein</topology>
    </subcellularLocation>
</comment>
<dbReference type="Proteomes" id="UP000285120">
    <property type="component" value="Unassembled WGS sequence"/>
</dbReference>
<keyword evidence="4 6" id="KW-1133">Transmembrane helix</keyword>
<keyword evidence="2" id="KW-1003">Cell membrane</keyword>
<accession>A0A419V577</accession>
<evidence type="ECO:0000256" key="3">
    <source>
        <dbReference type="ARBA" id="ARBA00022692"/>
    </source>
</evidence>